<keyword evidence="3" id="KW-1185">Reference proteome</keyword>
<dbReference type="EnsemblPlants" id="OMERI06G14910.1">
    <property type="protein sequence ID" value="OMERI06G14910.1"/>
    <property type="gene ID" value="OMERI06G14910"/>
</dbReference>
<dbReference type="HOGENOM" id="CLU_128482_0_0_1"/>
<sequence length="175" mass="18168">MKYYSSSSYARLGRRWWRRPPAARGFRLIPTRRLSVRRLRARLWTLLGILGRCVRSVRLLTRGLVVPSSGGGSTSPSARGKGRRTLAVLGGGKDVGAAAAPATSGGGKLRQDGATAGGGNNKAAARRPPCMRSNSFYARAVAECLEFIKGSNSNAGGGGGGGGGGATPARDNRVK</sequence>
<dbReference type="AlphaFoldDB" id="A0A0E0E1G4"/>
<protein>
    <submittedName>
        <fullName evidence="2">Uncharacterized protein</fullName>
    </submittedName>
</protein>
<name>A0A0E0E1G4_9ORYZ</name>
<dbReference type="eggNOG" id="ENOG502R3KN">
    <property type="taxonomic scope" value="Eukaryota"/>
</dbReference>
<evidence type="ECO:0000313" key="3">
    <source>
        <dbReference type="Proteomes" id="UP000008021"/>
    </source>
</evidence>
<evidence type="ECO:0000313" key="2">
    <source>
        <dbReference type="EnsemblPlants" id="OMERI06G14910.1"/>
    </source>
</evidence>
<feature type="region of interest" description="Disordered" evidence="1">
    <location>
        <begin position="97"/>
        <end position="128"/>
    </location>
</feature>
<dbReference type="PANTHER" id="PTHR34996">
    <property type="entry name" value="OS06G0327400 PROTEIN"/>
    <property type="match status" value="1"/>
</dbReference>
<reference evidence="2" key="1">
    <citation type="submission" date="2015-04" db="UniProtKB">
        <authorList>
            <consortium name="EnsemblPlants"/>
        </authorList>
    </citation>
    <scope>IDENTIFICATION</scope>
</reference>
<evidence type="ECO:0000256" key="1">
    <source>
        <dbReference type="SAM" id="MobiDB-lite"/>
    </source>
</evidence>
<feature type="region of interest" description="Disordered" evidence="1">
    <location>
        <begin position="152"/>
        <end position="175"/>
    </location>
</feature>
<dbReference type="PANTHER" id="PTHR34996:SF3">
    <property type="entry name" value="OS06G0327400 PROTEIN"/>
    <property type="match status" value="1"/>
</dbReference>
<accession>A0A0E0E1G4</accession>
<organism evidence="2">
    <name type="scientific">Oryza meridionalis</name>
    <dbReference type="NCBI Taxonomy" id="40149"/>
    <lineage>
        <taxon>Eukaryota</taxon>
        <taxon>Viridiplantae</taxon>
        <taxon>Streptophyta</taxon>
        <taxon>Embryophyta</taxon>
        <taxon>Tracheophyta</taxon>
        <taxon>Spermatophyta</taxon>
        <taxon>Magnoliopsida</taxon>
        <taxon>Liliopsida</taxon>
        <taxon>Poales</taxon>
        <taxon>Poaceae</taxon>
        <taxon>BOP clade</taxon>
        <taxon>Oryzoideae</taxon>
        <taxon>Oryzeae</taxon>
        <taxon>Oryzinae</taxon>
        <taxon>Oryza</taxon>
    </lineage>
</organism>
<dbReference type="Proteomes" id="UP000008021">
    <property type="component" value="Chromosome 6"/>
</dbReference>
<reference evidence="2" key="2">
    <citation type="submission" date="2018-05" db="EMBL/GenBank/DDBJ databases">
        <title>OmerRS3 (Oryza meridionalis Reference Sequence Version 3).</title>
        <authorList>
            <person name="Zhang J."/>
            <person name="Kudrna D."/>
            <person name="Lee S."/>
            <person name="Talag J."/>
            <person name="Welchert J."/>
            <person name="Wing R.A."/>
        </authorList>
    </citation>
    <scope>NUCLEOTIDE SEQUENCE [LARGE SCALE GENOMIC DNA]</scope>
    <source>
        <strain evidence="2">cv. OR44</strain>
    </source>
</reference>
<proteinExistence type="predicted"/>
<dbReference type="Gramene" id="OMERI06G14910.1">
    <property type="protein sequence ID" value="OMERI06G14910.1"/>
    <property type="gene ID" value="OMERI06G14910"/>
</dbReference>
<feature type="compositionally biased region" description="Gly residues" evidence="1">
    <location>
        <begin position="155"/>
        <end position="166"/>
    </location>
</feature>